<dbReference type="Proteomes" id="UP001254564">
    <property type="component" value="Unassembled WGS sequence"/>
</dbReference>
<sequence length="94" mass="10530">MDNVVMGTSPERQRESGAAKPFSMRAKKQNGQRGRLRFDVFRVREKAHEVLLKGRPISGTFFVKHHVNVVFFGGGVISAVSRVKQSLLGKDHQP</sequence>
<protein>
    <submittedName>
        <fullName evidence="2">Uncharacterized protein</fullName>
    </submittedName>
</protein>
<keyword evidence="3" id="KW-1185">Reference proteome</keyword>
<dbReference type="EMBL" id="JARWAN010000023">
    <property type="protein sequence ID" value="MDR5899906.1"/>
    <property type="molecule type" value="Genomic_DNA"/>
</dbReference>
<proteinExistence type="predicted"/>
<feature type="region of interest" description="Disordered" evidence="1">
    <location>
        <begin position="1"/>
        <end position="31"/>
    </location>
</feature>
<evidence type="ECO:0000313" key="2">
    <source>
        <dbReference type="EMBL" id="MDR5899906.1"/>
    </source>
</evidence>
<evidence type="ECO:0000313" key="3">
    <source>
        <dbReference type="Proteomes" id="UP001254564"/>
    </source>
</evidence>
<evidence type="ECO:0000256" key="1">
    <source>
        <dbReference type="SAM" id="MobiDB-lite"/>
    </source>
</evidence>
<reference evidence="2 3" key="1">
    <citation type="submission" date="2023-04" db="EMBL/GenBank/DDBJ databases">
        <title>A long-awaited taxogenomic arrangement of the family Halomonadaceae.</title>
        <authorList>
            <person name="De La Haba R."/>
            <person name="Chuvochina M."/>
            <person name="Wittouck S."/>
            <person name="Arahal D.R."/>
            <person name="Sanchez-Porro C."/>
            <person name="Hugenholtz P."/>
            <person name="Ventosa A."/>
        </authorList>
    </citation>
    <scope>NUCLEOTIDE SEQUENCE [LARGE SCALE GENOMIC DNA]</scope>
    <source>
        <strain evidence="2 3">DSM 21020</strain>
    </source>
</reference>
<gene>
    <name evidence="2" type="ORF">QC823_13000</name>
</gene>
<organism evidence="2 3">
    <name type="scientific">Vreelandella vilamensis</name>
    <dbReference type="NCBI Taxonomy" id="531309"/>
    <lineage>
        <taxon>Bacteria</taxon>
        <taxon>Pseudomonadati</taxon>
        <taxon>Pseudomonadota</taxon>
        <taxon>Gammaproteobacteria</taxon>
        <taxon>Oceanospirillales</taxon>
        <taxon>Halomonadaceae</taxon>
        <taxon>Vreelandella</taxon>
    </lineage>
</organism>
<dbReference type="RefSeq" id="WP_309656786.1">
    <property type="nucleotide sequence ID" value="NZ_JARWAN010000023.1"/>
</dbReference>
<name>A0ABU1H6J0_9GAMM</name>
<accession>A0ABU1H6J0</accession>
<comment type="caution">
    <text evidence="2">The sequence shown here is derived from an EMBL/GenBank/DDBJ whole genome shotgun (WGS) entry which is preliminary data.</text>
</comment>